<name>D7E1P2_NOSA0</name>
<proteinExistence type="predicted"/>
<evidence type="ECO:0000313" key="1">
    <source>
        <dbReference type="EMBL" id="ADI63269.1"/>
    </source>
</evidence>
<organism evidence="1 2">
    <name type="scientific">Nostoc azollae (strain 0708)</name>
    <name type="common">Anabaena azollae (strain 0708)</name>
    <dbReference type="NCBI Taxonomy" id="551115"/>
    <lineage>
        <taxon>Bacteria</taxon>
        <taxon>Bacillati</taxon>
        <taxon>Cyanobacteriota</taxon>
        <taxon>Cyanophyceae</taxon>
        <taxon>Nostocales</taxon>
        <taxon>Nostocaceae</taxon>
        <taxon>Trichormus</taxon>
    </lineage>
</organism>
<sequence length="75" mass="8544">MWQIANYGVLERPFFGWGSNGYGVAYAHIYCRVTSGKLTRLGHLNSDYLDKKGQMQTLLLPTTKAQNLILIHPYL</sequence>
<gene>
    <name evidence="1" type="ordered locus">Aazo_0853</name>
</gene>
<keyword evidence="2" id="KW-1185">Reference proteome</keyword>
<dbReference type="Proteomes" id="UP000001511">
    <property type="component" value="Chromosome"/>
</dbReference>
<reference evidence="1 2" key="1">
    <citation type="journal article" date="2010" name="PLoS ONE">
        <title>Genome erosion in a nitrogen-fixing vertically transmitted endosymbiotic multicellular cyanobacterium.</title>
        <authorList>
            <person name="Ran L."/>
            <person name="Larsson J."/>
            <person name="Vigil-Stenman T."/>
            <person name="Nylander J.A."/>
            <person name="Ininbergs K."/>
            <person name="Zheng W.W."/>
            <person name="Lapidus A."/>
            <person name="Lowry S."/>
            <person name="Haselkorn R."/>
            <person name="Bergman B."/>
        </authorList>
    </citation>
    <scope>NUCLEOTIDE SEQUENCE [LARGE SCALE GENOMIC DNA]</scope>
    <source>
        <strain evidence="1 2">0708</strain>
    </source>
</reference>
<dbReference type="HOGENOM" id="CLU_2667444_0_0_3"/>
<dbReference type="eggNOG" id="COG3307">
    <property type="taxonomic scope" value="Bacteria"/>
</dbReference>
<protein>
    <submittedName>
        <fullName evidence="1">Uncharacterized protein</fullName>
    </submittedName>
</protein>
<dbReference type="STRING" id="551115.Aazo_0853"/>
<dbReference type="EMBL" id="CP002059">
    <property type="protein sequence ID" value="ADI63269.1"/>
    <property type="molecule type" value="Genomic_DNA"/>
</dbReference>
<dbReference type="AlphaFoldDB" id="D7E1P2"/>
<evidence type="ECO:0000313" key="2">
    <source>
        <dbReference type="Proteomes" id="UP000001511"/>
    </source>
</evidence>
<accession>D7E1P2</accession>
<dbReference type="KEGG" id="naz:Aazo_0853"/>